<keyword evidence="4" id="KW-0249">Electron transport</keyword>
<evidence type="ECO:0000256" key="6">
    <source>
        <dbReference type="PIRSR" id="PIRSR000025-1"/>
    </source>
</evidence>
<accession>A0A109MZR1</accession>
<evidence type="ECO:0000313" key="12">
    <source>
        <dbReference type="Proteomes" id="UP000064189"/>
    </source>
</evidence>
<feature type="binding site" description="covalent" evidence="6">
    <location>
        <position position="57"/>
    </location>
    <ligand>
        <name>heme c</name>
        <dbReference type="ChEBI" id="CHEBI:61717"/>
    </ligand>
</feature>
<dbReference type="PANTHER" id="PTHR37823">
    <property type="entry name" value="CYTOCHROME C-553-LIKE"/>
    <property type="match status" value="1"/>
</dbReference>
<dbReference type="GO" id="GO:0005506">
    <property type="term" value="F:iron ion binding"/>
    <property type="evidence" value="ECO:0007669"/>
    <property type="project" value="InterPro"/>
</dbReference>
<evidence type="ECO:0000256" key="1">
    <source>
        <dbReference type="ARBA" id="ARBA00022448"/>
    </source>
</evidence>
<dbReference type="PANTHER" id="PTHR37823:SF4">
    <property type="entry name" value="MENAQUINOL-CYTOCHROME C REDUCTASE CYTOCHROME B_C SUBUNIT"/>
    <property type="match status" value="1"/>
</dbReference>
<keyword evidence="12" id="KW-1185">Reference proteome</keyword>
<dbReference type="GO" id="GO:0009055">
    <property type="term" value="F:electron transfer activity"/>
    <property type="evidence" value="ECO:0007669"/>
    <property type="project" value="InterPro"/>
</dbReference>
<sequence>MKMKWAALVLGTSLVLAACGGNDDASDKQPADTDRGETTTAGAGDAAKIYENKCSSCHAVNLEGGVGPNLTKVGSKLTKADIEKVIANGQGAMPKGIIQGKEASLVAEWLAKHK</sequence>
<dbReference type="RefSeq" id="WP_061141191.1">
    <property type="nucleotide sequence ID" value="NZ_LNNH01000012.1"/>
</dbReference>
<dbReference type="Proteomes" id="UP000064189">
    <property type="component" value="Unassembled WGS sequence"/>
</dbReference>
<feature type="binding site" description="axial binding residue" evidence="7">
    <location>
        <position position="58"/>
    </location>
    <ligand>
        <name>heme c</name>
        <dbReference type="ChEBI" id="CHEBI:61717"/>
    </ligand>
    <ligandPart>
        <name>Fe</name>
        <dbReference type="ChEBI" id="CHEBI:18248"/>
    </ligandPart>
</feature>
<feature type="compositionally biased region" description="Basic and acidic residues" evidence="8">
    <location>
        <begin position="25"/>
        <end position="37"/>
    </location>
</feature>
<feature type="chain" id="PRO_5038642792" evidence="9">
    <location>
        <begin position="18"/>
        <end position="114"/>
    </location>
</feature>
<keyword evidence="9" id="KW-0732">Signal</keyword>
<dbReference type="GO" id="GO:0020037">
    <property type="term" value="F:heme binding"/>
    <property type="evidence" value="ECO:0007669"/>
    <property type="project" value="InterPro"/>
</dbReference>
<name>A0A109MZR1_9BACI</name>
<keyword evidence="5 7" id="KW-0408">Iron</keyword>
<evidence type="ECO:0000256" key="2">
    <source>
        <dbReference type="ARBA" id="ARBA00022617"/>
    </source>
</evidence>
<dbReference type="InterPro" id="IPR036909">
    <property type="entry name" value="Cyt_c-like_dom_sf"/>
</dbReference>
<evidence type="ECO:0000256" key="3">
    <source>
        <dbReference type="ARBA" id="ARBA00022723"/>
    </source>
</evidence>
<dbReference type="Gene3D" id="1.10.760.10">
    <property type="entry name" value="Cytochrome c-like domain"/>
    <property type="match status" value="1"/>
</dbReference>
<dbReference type="GO" id="GO:0016020">
    <property type="term" value="C:membrane"/>
    <property type="evidence" value="ECO:0007669"/>
    <property type="project" value="InterPro"/>
</dbReference>
<dbReference type="Pfam" id="PF13442">
    <property type="entry name" value="Cytochrome_CBB3"/>
    <property type="match status" value="1"/>
</dbReference>
<keyword evidence="2 6" id="KW-0349">Heme</keyword>
<dbReference type="NCBIfam" id="NF045774">
    <property type="entry name" value="cytochro_C551"/>
    <property type="match status" value="1"/>
</dbReference>
<evidence type="ECO:0000256" key="9">
    <source>
        <dbReference type="SAM" id="SignalP"/>
    </source>
</evidence>
<feature type="binding site" description="covalent" evidence="6">
    <location>
        <position position="54"/>
    </location>
    <ligand>
        <name>heme c</name>
        <dbReference type="ChEBI" id="CHEBI:61717"/>
    </ligand>
</feature>
<evidence type="ECO:0000313" key="11">
    <source>
        <dbReference type="EMBL" id="KWW20833.1"/>
    </source>
</evidence>
<dbReference type="PROSITE" id="PS51007">
    <property type="entry name" value="CYTC"/>
    <property type="match status" value="1"/>
</dbReference>
<feature type="domain" description="Cytochrome c" evidence="10">
    <location>
        <begin position="31"/>
        <end position="114"/>
    </location>
</feature>
<dbReference type="InterPro" id="IPR009056">
    <property type="entry name" value="Cyt_c-like_dom"/>
</dbReference>
<comment type="PTM">
    <text evidence="6">Binds 1 heme c group covalently per subunit.</text>
</comment>
<evidence type="ECO:0000256" key="7">
    <source>
        <dbReference type="PIRSR" id="PIRSR000025-2"/>
    </source>
</evidence>
<evidence type="ECO:0000256" key="8">
    <source>
        <dbReference type="SAM" id="MobiDB-lite"/>
    </source>
</evidence>
<organism evidence="11 12">
    <name type="scientific">Peribacillus simplex</name>
    <dbReference type="NCBI Taxonomy" id="1478"/>
    <lineage>
        <taxon>Bacteria</taxon>
        <taxon>Bacillati</taxon>
        <taxon>Bacillota</taxon>
        <taxon>Bacilli</taxon>
        <taxon>Bacillales</taxon>
        <taxon>Bacillaceae</taxon>
        <taxon>Peribacillus</taxon>
    </lineage>
</organism>
<dbReference type="EMBL" id="LNNH01000012">
    <property type="protein sequence ID" value="KWW20833.1"/>
    <property type="molecule type" value="Genomic_DNA"/>
</dbReference>
<dbReference type="SUPFAM" id="SSF46626">
    <property type="entry name" value="Cytochrome c"/>
    <property type="match status" value="1"/>
</dbReference>
<evidence type="ECO:0000259" key="10">
    <source>
        <dbReference type="PROSITE" id="PS51007"/>
    </source>
</evidence>
<evidence type="ECO:0000256" key="5">
    <source>
        <dbReference type="ARBA" id="ARBA00023004"/>
    </source>
</evidence>
<feature type="region of interest" description="Disordered" evidence="8">
    <location>
        <begin position="23"/>
        <end position="42"/>
    </location>
</feature>
<reference evidence="11 12" key="1">
    <citation type="submission" date="2015-11" db="EMBL/GenBank/DDBJ databases">
        <title>Genome Sequence of Bacillus simplex strain VanAntwerpen2.</title>
        <authorList>
            <person name="Couger M.B."/>
        </authorList>
    </citation>
    <scope>NUCLEOTIDE SEQUENCE [LARGE SCALE GENOMIC DNA]</scope>
    <source>
        <strain evidence="11 12">VanAntwerpen02</strain>
    </source>
</reference>
<dbReference type="PIRSF" id="PIRSF000025">
    <property type="entry name" value="Cytc_Bsub_c550"/>
    <property type="match status" value="1"/>
</dbReference>
<dbReference type="AlphaFoldDB" id="A0A109MZR1"/>
<evidence type="ECO:0000256" key="4">
    <source>
        <dbReference type="ARBA" id="ARBA00022982"/>
    </source>
</evidence>
<keyword evidence="1" id="KW-0813">Transport</keyword>
<dbReference type="InterPro" id="IPR054782">
    <property type="entry name" value="Cytochro_C551"/>
</dbReference>
<feature type="signal peptide" evidence="9">
    <location>
        <begin position="1"/>
        <end position="17"/>
    </location>
</feature>
<comment type="caution">
    <text evidence="11">The sequence shown here is derived from an EMBL/GenBank/DDBJ whole genome shotgun (WGS) entry which is preliminary data.</text>
</comment>
<feature type="binding site" description="axial binding residue" evidence="7">
    <location>
        <position position="93"/>
    </location>
    <ligand>
        <name>heme c</name>
        <dbReference type="ChEBI" id="CHEBI:61717"/>
    </ligand>
    <ligandPart>
        <name>Fe</name>
        <dbReference type="ChEBI" id="CHEBI:18248"/>
    </ligandPart>
</feature>
<protein>
    <submittedName>
        <fullName evidence="11">Cytochrome C551</fullName>
    </submittedName>
</protein>
<dbReference type="InterPro" id="IPR051811">
    <property type="entry name" value="Cytochrome_c550/c551-like"/>
</dbReference>
<gene>
    <name evidence="11" type="ORF">AS888_14440</name>
</gene>
<dbReference type="PROSITE" id="PS51257">
    <property type="entry name" value="PROKAR_LIPOPROTEIN"/>
    <property type="match status" value="1"/>
</dbReference>
<keyword evidence="3 7" id="KW-0479">Metal-binding</keyword>
<dbReference type="InterPro" id="IPR012218">
    <property type="entry name" value="Cyt_c_BACSU-c550-type"/>
</dbReference>
<proteinExistence type="predicted"/>